<name>A0A8K0NQV1_9TREE</name>
<dbReference type="EMBL" id="JABELV010000006">
    <property type="protein sequence ID" value="KAG7571540.1"/>
    <property type="molecule type" value="Genomic_DNA"/>
</dbReference>
<keyword evidence="3 6" id="KW-0812">Transmembrane</keyword>
<dbReference type="Pfam" id="PF05255">
    <property type="entry name" value="UPF0220"/>
    <property type="match status" value="1"/>
</dbReference>
<gene>
    <name evidence="7" type="ORF">FFLO_00556</name>
</gene>
<evidence type="ECO:0000256" key="4">
    <source>
        <dbReference type="ARBA" id="ARBA00022989"/>
    </source>
</evidence>
<evidence type="ECO:0000256" key="6">
    <source>
        <dbReference type="SAM" id="Phobius"/>
    </source>
</evidence>
<dbReference type="GO" id="GO:0016020">
    <property type="term" value="C:membrane"/>
    <property type="evidence" value="ECO:0007669"/>
    <property type="project" value="UniProtKB-SubCell"/>
</dbReference>
<accession>A0A8K0NQV1</accession>
<organism evidence="7 8">
    <name type="scientific">Filobasidium floriforme</name>
    <dbReference type="NCBI Taxonomy" id="5210"/>
    <lineage>
        <taxon>Eukaryota</taxon>
        <taxon>Fungi</taxon>
        <taxon>Dikarya</taxon>
        <taxon>Basidiomycota</taxon>
        <taxon>Agaricomycotina</taxon>
        <taxon>Tremellomycetes</taxon>
        <taxon>Filobasidiales</taxon>
        <taxon>Filobasidiaceae</taxon>
        <taxon>Filobasidium</taxon>
    </lineage>
</organism>
<evidence type="ECO:0000256" key="2">
    <source>
        <dbReference type="ARBA" id="ARBA00005335"/>
    </source>
</evidence>
<reference evidence="7" key="1">
    <citation type="submission" date="2020-04" db="EMBL/GenBank/DDBJ databases">
        <title>Analysis of mating type loci in Filobasidium floriforme.</title>
        <authorList>
            <person name="Nowrousian M."/>
        </authorList>
    </citation>
    <scope>NUCLEOTIDE SEQUENCE</scope>
    <source>
        <strain evidence="7">CBS 6242</strain>
    </source>
</reference>
<proteinExistence type="inferred from homology"/>
<comment type="subcellular location">
    <subcellularLocation>
        <location evidence="1">Membrane</location>
        <topology evidence="1">Multi-pass membrane protein</topology>
    </subcellularLocation>
</comment>
<dbReference type="PANTHER" id="PTHR13180">
    <property type="entry name" value="SMALL MEMBRANE PROTEIN-RELATED"/>
    <property type="match status" value="1"/>
</dbReference>
<dbReference type="InterPro" id="IPR007919">
    <property type="entry name" value="UPF0220"/>
</dbReference>
<protein>
    <submittedName>
        <fullName evidence="7">Uncharacterized protein</fullName>
    </submittedName>
</protein>
<feature type="transmembrane region" description="Helical" evidence="6">
    <location>
        <begin position="32"/>
        <end position="49"/>
    </location>
</feature>
<feature type="transmembrane region" description="Helical" evidence="6">
    <location>
        <begin position="151"/>
        <end position="175"/>
    </location>
</feature>
<feature type="transmembrane region" description="Helical" evidence="6">
    <location>
        <begin position="119"/>
        <end position="145"/>
    </location>
</feature>
<evidence type="ECO:0000256" key="5">
    <source>
        <dbReference type="ARBA" id="ARBA00023136"/>
    </source>
</evidence>
<comment type="caution">
    <text evidence="7">The sequence shown here is derived from an EMBL/GenBank/DDBJ whole genome shotgun (WGS) entry which is preliminary data.</text>
</comment>
<keyword evidence="5 6" id="KW-0472">Membrane</keyword>
<evidence type="ECO:0000313" key="8">
    <source>
        <dbReference type="Proteomes" id="UP000812966"/>
    </source>
</evidence>
<dbReference type="AlphaFoldDB" id="A0A8K0NQV1"/>
<evidence type="ECO:0000256" key="1">
    <source>
        <dbReference type="ARBA" id="ARBA00004141"/>
    </source>
</evidence>
<comment type="similarity">
    <text evidence="2">Belongs to the UPF0220 family.</text>
</comment>
<evidence type="ECO:0000256" key="3">
    <source>
        <dbReference type="ARBA" id="ARBA00022692"/>
    </source>
</evidence>
<dbReference type="Proteomes" id="UP000812966">
    <property type="component" value="Unassembled WGS sequence"/>
</dbReference>
<keyword evidence="4 6" id="KW-1133">Transmembrane helix</keyword>
<keyword evidence="8" id="KW-1185">Reference proteome</keyword>
<evidence type="ECO:0000313" key="7">
    <source>
        <dbReference type="EMBL" id="KAG7571540.1"/>
    </source>
</evidence>
<sequence length="188" mass="20046">MSSGLPRSSYDPRRIFLFNLPKLNLGGKGREIGTYLAGGLFAASFFLLIDASTISSHAKPPPDAPYDTVPVHISFTDWIPAIFSTLGYLTISILDKTHLTSNSSDSFGSEGSIASRARAVLFVGVALLAGGFAGSLTVLILKYLVPGYNAYAYYGAANVGMNGGLMLSSLILWIAQSSSDEYEYQLTV</sequence>